<dbReference type="Gene3D" id="1.20.120.520">
    <property type="entry name" value="nmb1532 protein domain like"/>
    <property type="match status" value="1"/>
</dbReference>
<dbReference type="RefSeq" id="WP_121226756.1">
    <property type="nucleotide sequence ID" value="NZ_JBIUBA010000039.1"/>
</dbReference>
<reference evidence="2 3" key="1">
    <citation type="submission" date="2018-10" db="EMBL/GenBank/DDBJ databases">
        <title>Sequencing the genomes of 1000 actinobacteria strains.</title>
        <authorList>
            <person name="Klenk H.-P."/>
        </authorList>
    </citation>
    <scope>NUCLEOTIDE SEQUENCE [LARGE SCALE GENOMIC DNA]</scope>
    <source>
        <strain evidence="2 3">DSM 43911</strain>
    </source>
</reference>
<protein>
    <submittedName>
        <fullName evidence="2">Hemerythrin HHE cation binding domain-containing protein</fullName>
    </submittedName>
</protein>
<feature type="domain" description="Hemerythrin-like" evidence="1">
    <location>
        <begin position="21"/>
        <end position="122"/>
    </location>
</feature>
<sequence>MTDPIRDLLLDPERLKALGAQLKRHHAELRAELVALRTDPGRDLMSHCLTFCGHLREHHTNEDRAFGAFEAQFPALVPVIARLRDEHRAIAGTIAEIERTGVTDGLLERLDAHFAYEEQHLASW</sequence>
<accession>A0A495XNF8</accession>
<organism evidence="2 3">
    <name type="scientific">Saccharothrix variisporea</name>
    <dbReference type="NCBI Taxonomy" id="543527"/>
    <lineage>
        <taxon>Bacteria</taxon>
        <taxon>Bacillati</taxon>
        <taxon>Actinomycetota</taxon>
        <taxon>Actinomycetes</taxon>
        <taxon>Pseudonocardiales</taxon>
        <taxon>Pseudonocardiaceae</taxon>
        <taxon>Saccharothrix</taxon>
    </lineage>
</organism>
<dbReference type="Proteomes" id="UP000272729">
    <property type="component" value="Unassembled WGS sequence"/>
</dbReference>
<evidence type="ECO:0000313" key="3">
    <source>
        <dbReference type="Proteomes" id="UP000272729"/>
    </source>
</evidence>
<gene>
    <name evidence="2" type="ORF">DFJ66_6507</name>
</gene>
<dbReference type="OrthoDB" id="8225825at2"/>
<evidence type="ECO:0000313" key="2">
    <source>
        <dbReference type="EMBL" id="RKT73178.1"/>
    </source>
</evidence>
<dbReference type="InterPro" id="IPR012312">
    <property type="entry name" value="Hemerythrin-like"/>
</dbReference>
<dbReference type="AlphaFoldDB" id="A0A495XNF8"/>
<name>A0A495XNF8_9PSEU</name>
<comment type="caution">
    <text evidence="2">The sequence shown here is derived from an EMBL/GenBank/DDBJ whole genome shotgun (WGS) entry which is preliminary data.</text>
</comment>
<proteinExistence type="predicted"/>
<keyword evidence="3" id="KW-1185">Reference proteome</keyword>
<evidence type="ECO:0000259" key="1">
    <source>
        <dbReference type="Pfam" id="PF01814"/>
    </source>
</evidence>
<dbReference type="EMBL" id="RBXR01000001">
    <property type="protein sequence ID" value="RKT73178.1"/>
    <property type="molecule type" value="Genomic_DNA"/>
</dbReference>
<dbReference type="Pfam" id="PF01814">
    <property type="entry name" value="Hemerythrin"/>
    <property type="match status" value="1"/>
</dbReference>